<comment type="caution">
    <text evidence="1">The sequence shown here is derived from an EMBL/GenBank/DDBJ whole genome shotgun (WGS) entry which is preliminary data.</text>
</comment>
<evidence type="ECO:0000313" key="2">
    <source>
        <dbReference type="Proteomes" id="UP000054721"/>
    </source>
</evidence>
<accession>A0A0V1KHK2</accession>
<dbReference type="EMBL" id="JYDW01002411">
    <property type="protein sequence ID" value="KRZ46719.1"/>
    <property type="molecule type" value="Genomic_DNA"/>
</dbReference>
<protein>
    <submittedName>
        <fullName evidence="1">Uncharacterized protein</fullName>
    </submittedName>
</protein>
<keyword evidence="2" id="KW-1185">Reference proteome</keyword>
<sequence>MNIVEHMPLWHGGPSSGYIPKSGILGLQEPPD</sequence>
<reference evidence="1 2" key="1">
    <citation type="submission" date="2015-05" db="EMBL/GenBank/DDBJ databases">
        <title>Evolution of Trichinella species and genotypes.</title>
        <authorList>
            <person name="Korhonen P.K."/>
            <person name="Edoardo P."/>
            <person name="Giuseppe L.R."/>
            <person name="Gasser R.B."/>
        </authorList>
    </citation>
    <scope>NUCLEOTIDE SEQUENCE [LARGE SCALE GENOMIC DNA]</scope>
    <source>
        <strain evidence="1">ISS10</strain>
    </source>
</reference>
<dbReference type="Proteomes" id="UP000054721">
    <property type="component" value="Unassembled WGS sequence"/>
</dbReference>
<dbReference type="AlphaFoldDB" id="A0A0V1KHK2"/>
<organism evidence="1 2">
    <name type="scientific">Trichinella nativa</name>
    <dbReference type="NCBI Taxonomy" id="6335"/>
    <lineage>
        <taxon>Eukaryota</taxon>
        <taxon>Metazoa</taxon>
        <taxon>Ecdysozoa</taxon>
        <taxon>Nematoda</taxon>
        <taxon>Enoplea</taxon>
        <taxon>Dorylaimia</taxon>
        <taxon>Trichinellida</taxon>
        <taxon>Trichinellidae</taxon>
        <taxon>Trichinella</taxon>
    </lineage>
</organism>
<name>A0A0V1KHK2_9BILA</name>
<proteinExistence type="predicted"/>
<evidence type="ECO:0000313" key="1">
    <source>
        <dbReference type="EMBL" id="KRZ46719.1"/>
    </source>
</evidence>
<gene>
    <name evidence="1" type="ORF">T02_5443</name>
</gene>